<evidence type="ECO:0000259" key="16">
    <source>
        <dbReference type="PROSITE" id="PS50011"/>
    </source>
</evidence>
<keyword evidence="6" id="KW-0808">Transferase</keyword>
<evidence type="ECO:0000256" key="1">
    <source>
        <dbReference type="ARBA" id="ARBA00001946"/>
    </source>
</evidence>
<evidence type="ECO:0000256" key="13">
    <source>
        <dbReference type="ARBA" id="ARBA00048679"/>
    </source>
</evidence>
<feature type="compositionally biased region" description="Low complexity" evidence="15">
    <location>
        <begin position="1274"/>
        <end position="1287"/>
    </location>
</feature>
<dbReference type="PANTHER" id="PTHR24346:SF82">
    <property type="entry name" value="KP78A-RELATED"/>
    <property type="match status" value="1"/>
</dbReference>
<feature type="binding site" evidence="14">
    <location>
        <position position="257"/>
    </location>
    <ligand>
        <name>ATP</name>
        <dbReference type="ChEBI" id="CHEBI:30616"/>
    </ligand>
</feature>
<evidence type="ECO:0000256" key="10">
    <source>
        <dbReference type="ARBA" id="ARBA00022840"/>
    </source>
</evidence>
<dbReference type="FunFam" id="1.10.510.10:FF:000156">
    <property type="entry name" value="Serine/threonine-protein kinase SIK3 homolog"/>
    <property type="match status" value="1"/>
</dbReference>
<gene>
    <name evidence="19" type="ORF">EgrG_000428000</name>
</gene>
<evidence type="ECO:0000313" key="21">
    <source>
        <dbReference type="WBParaSite" id="EgrG_000428000"/>
    </source>
</evidence>
<feature type="domain" description="Protein kinase" evidence="16">
    <location>
        <begin position="228"/>
        <end position="479"/>
    </location>
</feature>
<keyword evidence="10 14" id="KW-0067">ATP-binding</keyword>
<feature type="compositionally biased region" description="Low complexity" evidence="15">
    <location>
        <begin position="590"/>
        <end position="600"/>
    </location>
</feature>
<dbReference type="InterPro" id="IPR011009">
    <property type="entry name" value="Kinase-like_dom_sf"/>
</dbReference>
<protein>
    <recommendedName>
        <fullName evidence="3">non-specific serine/threonine protein kinase</fullName>
        <ecNumber evidence="3">2.7.11.1</ecNumber>
    </recommendedName>
</protein>
<dbReference type="PROSITE" id="PS50030">
    <property type="entry name" value="UBA"/>
    <property type="match status" value="1"/>
</dbReference>
<dbReference type="GO" id="GO:0004674">
    <property type="term" value="F:protein serine/threonine kinase activity"/>
    <property type="evidence" value="ECO:0007669"/>
    <property type="project" value="UniProtKB-KW"/>
</dbReference>
<comment type="catalytic activity">
    <reaction evidence="12">
        <text>L-threonyl-[protein] + ATP = O-phospho-L-threonyl-[protein] + ADP + H(+)</text>
        <dbReference type="Rhea" id="RHEA:46608"/>
        <dbReference type="Rhea" id="RHEA-COMP:11060"/>
        <dbReference type="Rhea" id="RHEA-COMP:11605"/>
        <dbReference type="ChEBI" id="CHEBI:15378"/>
        <dbReference type="ChEBI" id="CHEBI:30013"/>
        <dbReference type="ChEBI" id="CHEBI:30616"/>
        <dbReference type="ChEBI" id="CHEBI:61977"/>
        <dbReference type="ChEBI" id="CHEBI:456216"/>
        <dbReference type="EC" id="2.7.11.1"/>
    </reaction>
</comment>
<feature type="region of interest" description="Disordered" evidence="15">
    <location>
        <begin position="1209"/>
        <end position="1291"/>
    </location>
</feature>
<name>A0A068WMU4_ECHGR</name>
<dbReference type="GO" id="GO:0035556">
    <property type="term" value="P:intracellular signal transduction"/>
    <property type="evidence" value="ECO:0007669"/>
    <property type="project" value="TreeGrafter"/>
</dbReference>
<dbReference type="GO" id="GO:0005737">
    <property type="term" value="C:cytoplasm"/>
    <property type="evidence" value="ECO:0007669"/>
    <property type="project" value="TreeGrafter"/>
</dbReference>
<dbReference type="PROSITE" id="PS50011">
    <property type="entry name" value="PROTEIN_KINASE_DOM"/>
    <property type="match status" value="1"/>
</dbReference>
<dbReference type="GO" id="GO:0046872">
    <property type="term" value="F:metal ion binding"/>
    <property type="evidence" value="ECO:0007669"/>
    <property type="project" value="UniProtKB-KW"/>
</dbReference>
<dbReference type="EMBL" id="LK028579">
    <property type="protein sequence ID" value="CDS18998.1"/>
    <property type="molecule type" value="Genomic_DNA"/>
</dbReference>
<dbReference type="WBParaSite" id="EgrG_000428000">
    <property type="protein sequence ID" value="EgrG_000428000"/>
    <property type="gene ID" value="EgrG_000428000"/>
</dbReference>
<dbReference type="Gene3D" id="1.10.510.10">
    <property type="entry name" value="Transferase(Phosphotransferase) domain 1"/>
    <property type="match status" value="1"/>
</dbReference>
<dbReference type="FunFam" id="1.10.8.10:FF:000005">
    <property type="entry name" value="Non-specific serine/threonine protein kinase"/>
    <property type="match status" value="1"/>
</dbReference>
<dbReference type="Gene3D" id="3.30.200.20">
    <property type="entry name" value="Phosphorylase Kinase, domain 1"/>
    <property type="match status" value="1"/>
</dbReference>
<accession>A0A068WMU4</accession>
<feature type="compositionally biased region" description="Polar residues" evidence="15">
    <location>
        <begin position="744"/>
        <end position="759"/>
    </location>
</feature>
<proteinExistence type="inferred from homology"/>
<keyword evidence="11" id="KW-0460">Magnesium</keyword>
<evidence type="ECO:0000256" key="6">
    <source>
        <dbReference type="ARBA" id="ARBA00022679"/>
    </source>
</evidence>
<dbReference type="EC" id="2.7.11.1" evidence="3"/>
<feature type="compositionally biased region" description="Polar residues" evidence="15">
    <location>
        <begin position="1246"/>
        <end position="1261"/>
    </location>
</feature>
<feature type="region of interest" description="Disordered" evidence="15">
    <location>
        <begin position="545"/>
        <end position="633"/>
    </location>
</feature>
<comment type="catalytic activity">
    <reaction evidence="13">
        <text>L-seryl-[protein] + ATP = O-phospho-L-seryl-[protein] + ADP + H(+)</text>
        <dbReference type="Rhea" id="RHEA:17989"/>
        <dbReference type="Rhea" id="RHEA-COMP:9863"/>
        <dbReference type="Rhea" id="RHEA-COMP:11604"/>
        <dbReference type="ChEBI" id="CHEBI:15378"/>
        <dbReference type="ChEBI" id="CHEBI:29999"/>
        <dbReference type="ChEBI" id="CHEBI:30616"/>
        <dbReference type="ChEBI" id="CHEBI:83421"/>
        <dbReference type="ChEBI" id="CHEBI:456216"/>
        <dbReference type="EC" id="2.7.11.1"/>
    </reaction>
</comment>
<dbReference type="Gene3D" id="3.30.310.80">
    <property type="entry name" value="Kinase associated domain 1, KA1"/>
    <property type="match status" value="1"/>
</dbReference>
<evidence type="ECO:0000256" key="3">
    <source>
        <dbReference type="ARBA" id="ARBA00012513"/>
    </source>
</evidence>
<dbReference type="InterPro" id="IPR000719">
    <property type="entry name" value="Prot_kinase_dom"/>
</dbReference>
<feature type="compositionally biased region" description="Polar residues" evidence="15">
    <location>
        <begin position="705"/>
        <end position="716"/>
    </location>
</feature>
<evidence type="ECO:0000256" key="14">
    <source>
        <dbReference type="PROSITE-ProRule" id="PRU10141"/>
    </source>
</evidence>
<sequence length="1487" mass="158356">MLLLENPKSGSFMYPYSSAAPSNPPVVVTPDSDSTSAMLLPGQPQSPTAMLYSPPAYASGPSQQKQAYLNNSGGNGATGPAANSGVNPSTTNNGAMLDIMSHSLMQSPSTQQANSNTGSFYCWPPPPGTGAPASNVATARLPHLTQRRGGGGGAAYRISSQNPPSDFSHAQYYFRQQQQQLAPHKAASETGGYGCVPSKLMGSGTSATTTSGSSSSNNWKERPHVGKYSLIRTIGKGNFAKVKLAQHVTTGMEVAVKVIDKTQLNPTSLRKLFREVRIMKTLDHPNIIKLLEVIESEKHLYLVMEYASNGEVFDYLVTHGKMKEKDARIKFRQIVSAVQYCHAKNIVHRDLKAENLLLDESMNLKIADFGFSNNYSAGRKLDTFCGSPPYAAPELFLGRKYDGPEVDVWSLGVILYTLVSGSLPFDGKNLKELRECVLRGSYRVPFYMSHECEMLLRKMLVLNPTKRASLLDIMKDKWLNTTFEDNILQPFKEDLPNYNDPERIQWMVQMGFSRSDIHDSLMKQRFNNITATYILLGQRKRKSLPWPPTLSGVMQPRSLPSDMPMSDGSASSSTAAGSGRQPSSQARQLTSTTTSTAAASFRRPFHNPSSLADATNRKHSNADIDSNYASDGYRKTTISGASTTGGGGQSKVTPTLTAANAEGDASIVNAPLAITDNDDVNNVSIPTNTIVTTTAGTIVSTTGTLKRQQTRPDSQQPTTNLTTSPAPSPPPPESSSTSKPLKNQFVTLSTSANSPSTVNPVVGTFKDSRNGHTNSRPSATSAQTSSRGVPAVSKHPSFTHRNILTGTEDDFNVPILAPRASDAAVAGAEASLGGRVSKRDDTTSNPSTIVATTRAQPYELINPAALESSLQNASDMAGISSNTNQSLFLRNHPSLGYRSLRLPADAAAELRAAAAAATLSGTATMGEAHPSTYYNTGGIYVSHLHQTGGGVGSSGHTGTKSASPTQEVTVVAGGENKRLAGGGGGFSVPFGRNVPGRSTIQHVPASETRDRLALERADQWSRPLVRHPGTAAHMDQKTTLADLYNQNLIQTQATGRQSPSDLSEISVTSNSTTAKASSNSGSVDDFEADEDGGEDEGDEGEEELDVDEDVDDECSSASASANFRRRHPIGVGGGGAPAAFSRSRFNRDGTPISLQETPTVVKARASTLSKTESRKTSTNSGSGSSGSSSSGGGFLRNLSMRFSRSKLFRLPFGNGGGTSSSSQQREQDMTTPDYSTLRSLRGVPGTSPSEVAQTPVTTPKLSSHRLTTGGGGITRSRSTVSGGRSSSCRAKSPGRIFGLMDQQQAQHHVSRRSGFVPETPATAERTSRDITPTNNNVYTRSASSVTAPRNSLVEHSIQSGGGSGGAGTSGGNARVLFRMESNTRRQLDEMMAEIKHALLASGVAFSQTDHPHRLHCTWVVGGTTPETDLDSGLPITSVTGSGEILRLELEVCKLPKEGMNGVRFKRLAGPAAEFKRISQKLAEDLKL</sequence>
<feature type="compositionally biased region" description="Acidic residues" evidence="15">
    <location>
        <begin position="1084"/>
        <end position="1114"/>
    </location>
</feature>
<dbReference type="PROSITE" id="PS00107">
    <property type="entry name" value="PROTEIN_KINASE_ATP"/>
    <property type="match status" value="1"/>
</dbReference>
<dbReference type="Proteomes" id="UP000492820">
    <property type="component" value="Unassembled WGS sequence"/>
</dbReference>
<dbReference type="PROSITE" id="PS00108">
    <property type="entry name" value="PROTEIN_KINASE_ST"/>
    <property type="match status" value="1"/>
</dbReference>
<evidence type="ECO:0000256" key="4">
    <source>
        <dbReference type="ARBA" id="ARBA00022527"/>
    </source>
</evidence>
<keyword evidence="9 19" id="KW-0418">Kinase</keyword>
<evidence type="ECO:0000259" key="18">
    <source>
        <dbReference type="PROSITE" id="PS50032"/>
    </source>
</evidence>
<reference evidence="19" key="2">
    <citation type="submission" date="2014-06" db="EMBL/GenBank/DDBJ databases">
        <authorList>
            <person name="Aslett M."/>
        </authorList>
    </citation>
    <scope>NUCLEOTIDE SEQUENCE</scope>
</reference>
<evidence type="ECO:0000256" key="11">
    <source>
        <dbReference type="ARBA" id="ARBA00022842"/>
    </source>
</evidence>
<dbReference type="PROSITE" id="PS50032">
    <property type="entry name" value="KA1"/>
    <property type="match status" value="1"/>
</dbReference>
<feature type="region of interest" description="Disordered" evidence="15">
    <location>
        <begin position="701"/>
        <end position="794"/>
    </location>
</feature>
<reference evidence="19 20" key="1">
    <citation type="journal article" date="2013" name="Nature">
        <title>The genomes of four tapeworm species reveal adaptations to parasitism.</title>
        <authorList>
            <person name="Tsai I.J."/>
            <person name="Zarowiecki M."/>
            <person name="Holroyd N."/>
            <person name="Garciarrubio A."/>
            <person name="Sanchez-Flores A."/>
            <person name="Brooks K.L."/>
            <person name="Tracey A."/>
            <person name="Bobes R.J."/>
            <person name="Fragoso G."/>
            <person name="Sciutto E."/>
            <person name="Aslett M."/>
            <person name="Beasley H."/>
            <person name="Bennett H.M."/>
            <person name="Cai J."/>
            <person name="Camicia F."/>
            <person name="Clark R."/>
            <person name="Cucher M."/>
            <person name="De Silva N."/>
            <person name="Day T.A."/>
            <person name="Deplazes P."/>
            <person name="Estrada K."/>
            <person name="Fernandez C."/>
            <person name="Holland P.W."/>
            <person name="Hou J."/>
            <person name="Hu S."/>
            <person name="Huckvale T."/>
            <person name="Hung S.S."/>
            <person name="Kamenetzky L."/>
            <person name="Keane J.A."/>
            <person name="Kiss F."/>
            <person name="Koziol U."/>
            <person name="Lambert O."/>
            <person name="Liu K."/>
            <person name="Luo X."/>
            <person name="Luo Y."/>
            <person name="Macchiaroli N."/>
            <person name="Nichol S."/>
            <person name="Paps J."/>
            <person name="Parkinson J."/>
            <person name="Pouchkina-Stantcheva N."/>
            <person name="Riddiford N."/>
            <person name="Rosenzvit M."/>
            <person name="Salinas G."/>
            <person name="Wasmuth J.D."/>
            <person name="Zamanian M."/>
            <person name="Zheng Y."/>
            <person name="Cai X."/>
            <person name="Soberon X."/>
            <person name="Olson P.D."/>
            <person name="Laclette J.P."/>
            <person name="Brehm K."/>
            <person name="Berriman M."/>
            <person name="Garciarrubio A."/>
            <person name="Bobes R.J."/>
            <person name="Fragoso G."/>
            <person name="Sanchez-Flores A."/>
            <person name="Estrada K."/>
            <person name="Cevallos M.A."/>
            <person name="Morett E."/>
            <person name="Gonzalez V."/>
            <person name="Portillo T."/>
            <person name="Ochoa-Leyva A."/>
            <person name="Jose M.V."/>
            <person name="Sciutto E."/>
            <person name="Landa A."/>
            <person name="Jimenez L."/>
            <person name="Valdes V."/>
            <person name="Carrero J.C."/>
            <person name="Larralde C."/>
            <person name="Morales-Montor J."/>
            <person name="Limon-Lason J."/>
            <person name="Soberon X."/>
            <person name="Laclette J.P."/>
        </authorList>
    </citation>
    <scope>NUCLEOTIDE SEQUENCE [LARGE SCALE GENOMIC DNA]</scope>
</reference>
<dbReference type="SUPFAM" id="SSF56112">
    <property type="entry name" value="Protein kinase-like (PK-like)"/>
    <property type="match status" value="1"/>
</dbReference>
<dbReference type="PANTHER" id="PTHR24346">
    <property type="entry name" value="MAP/MICROTUBULE AFFINITY-REGULATING KINASE"/>
    <property type="match status" value="1"/>
</dbReference>
<feature type="compositionally biased region" description="Polar residues" evidence="15">
    <location>
        <begin position="84"/>
        <end position="94"/>
    </location>
</feature>
<feature type="domain" description="UBA" evidence="17">
    <location>
        <begin position="498"/>
        <end position="538"/>
    </location>
</feature>
<feature type="compositionally biased region" description="Polar residues" evidence="15">
    <location>
        <begin position="1229"/>
        <end position="1238"/>
    </location>
</feature>
<feature type="domain" description="KA1" evidence="18">
    <location>
        <begin position="1438"/>
        <end position="1487"/>
    </location>
</feature>
<feature type="compositionally biased region" description="Polar residues" evidence="15">
    <location>
        <begin position="1329"/>
        <end position="1349"/>
    </location>
</feature>
<dbReference type="OrthoDB" id="504170at2759"/>
<keyword evidence="5" id="KW-0597">Phosphoprotein</keyword>
<dbReference type="SUPFAM" id="SSF103243">
    <property type="entry name" value="KA1-like"/>
    <property type="match status" value="1"/>
</dbReference>
<feature type="compositionally biased region" description="Polar residues" evidence="15">
    <location>
        <begin position="771"/>
        <end position="787"/>
    </location>
</feature>
<keyword evidence="4" id="KW-0723">Serine/threonine-protein kinase</keyword>
<dbReference type="CDD" id="cd14337">
    <property type="entry name" value="UBA_MARK_Par1"/>
    <property type="match status" value="1"/>
</dbReference>
<comment type="cofactor">
    <cofactor evidence="1">
        <name>Mg(2+)</name>
        <dbReference type="ChEBI" id="CHEBI:18420"/>
    </cofactor>
</comment>
<dbReference type="Pfam" id="PF00069">
    <property type="entry name" value="Pkinase"/>
    <property type="match status" value="1"/>
</dbReference>
<dbReference type="Pfam" id="PF02149">
    <property type="entry name" value="KA1"/>
    <property type="match status" value="1"/>
</dbReference>
<dbReference type="InterPro" id="IPR008271">
    <property type="entry name" value="Ser/Thr_kinase_AS"/>
</dbReference>
<dbReference type="FunFam" id="3.30.200.20:FF:000003">
    <property type="entry name" value="Non-specific serine/threonine protein kinase"/>
    <property type="match status" value="1"/>
</dbReference>
<reference evidence="21" key="3">
    <citation type="submission" date="2020-10" db="UniProtKB">
        <authorList>
            <consortium name="WormBaseParasite"/>
        </authorList>
    </citation>
    <scope>IDENTIFICATION</scope>
</reference>
<dbReference type="InterPro" id="IPR001772">
    <property type="entry name" value="KA1_dom"/>
</dbReference>
<organism evidence="19">
    <name type="scientific">Echinococcus granulosus</name>
    <name type="common">Hydatid tapeworm</name>
    <dbReference type="NCBI Taxonomy" id="6210"/>
    <lineage>
        <taxon>Eukaryota</taxon>
        <taxon>Metazoa</taxon>
        <taxon>Spiralia</taxon>
        <taxon>Lophotrochozoa</taxon>
        <taxon>Platyhelminthes</taxon>
        <taxon>Cestoda</taxon>
        <taxon>Eucestoda</taxon>
        <taxon>Cyclophyllidea</taxon>
        <taxon>Taeniidae</taxon>
        <taxon>Echinococcus</taxon>
        <taxon>Echinococcus granulosus group</taxon>
    </lineage>
</organism>
<feature type="compositionally biased region" description="Polar residues" evidence="15">
    <location>
        <begin position="580"/>
        <end position="589"/>
    </location>
</feature>
<evidence type="ECO:0000313" key="20">
    <source>
        <dbReference type="Proteomes" id="UP000492820"/>
    </source>
</evidence>
<dbReference type="Gene3D" id="1.10.8.10">
    <property type="entry name" value="DNA helicase RuvA subunit, C-terminal domain"/>
    <property type="match status" value="1"/>
</dbReference>
<evidence type="ECO:0000256" key="2">
    <source>
        <dbReference type="ARBA" id="ARBA00006234"/>
    </source>
</evidence>
<evidence type="ECO:0000256" key="7">
    <source>
        <dbReference type="ARBA" id="ARBA00022723"/>
    </source>
</evidence>
<feature type="compositionally biased region" description="Low complexity" evidence="15">
    <location>
        <begin position="560"/>
        <end position="579"/>
    </location>
</feature>
<feature type="compositionally biased region" description="Low complexity" evidence="15">
    <location>
        <begin position="1066"/>
        <end position="1083"/>
    </location>
</feature>
<evidence type="ECO:0000256" key="8">
    <source>
        <dbReference type="ARBA" id="ARBA00022741"/>
    </source>
</evidence>
<dbReference type="InterPro" id="IPR015940">
    <property type="entry name" value="UBA"/>
</dbReference>
<evidence type="ECO:0000256" key="15">
    <source>
        <dbReference type="SAM" id="MobiDB-lite"/>
    </source>
</evidence>
<evidence type="ECO:0000313" key="19">
    <source>
        <dbReference type="EMBL" id="CDS18998.1"/>
    </source>
</evidence>
<evidence type="ECO:0000256" key="9">
    <source>
        <dbReference type="ARBA" id="ARBA00022777"/>
    </source>
</evidence>
<feature type="compositionally biased region" description="Polar residues" evidence="15">
    <location>
        <begin position="1052"/>
        <end position="1065"/>
    </location>
</feature>
<keyword evidence="7" id="KW-0479">Metal-binding</keyword>
<evidence type="ECO:0000259" key="17">
    <source>
        <dbReference type="PROSITE" id="PS50030"/>
    </source>
</evidence>
<dbReference type="SMART" id="SM00220">
    <property type="entry name" value="S_TKc"/>
    <property type="match status" value="1"/>
</dbReference>
<feature type="region of interest" description="Disordered" evidence="15">
    <location>
        <begin position="1052"/>
        <end position="1193"/>
    </location>
</feature>
<evidence type="ECO:0000256" key="12">
    <source>
        <dbReference type="ARBA" id="ARBA00047899"/>
    </source>
</evidence>
<feature type="region of interest" description="Disordered" evidence="15">
    <location>
        <begin position="1318"/>
        <end position="1349"/>
    </location>
</feature>
<feature type="compositionally biased region" description="Polar residues" evidence="15">
    <location>
        <begin position="60"/>
        <end position="72"/>
    </location>
</feature>
<dbReference type="InterPro" id="IPR028375">
    <property type="entry name" value="KA1/Ssp2_C"/>
</dbReference>
<dbReference type="GO" id="GO:0005524">
    <property type="term" value="F:ATP binding"/>
    <property type="evidence" value="ECO:0007669"/>
    <property type="project" value="UniProtKB-UniRule"/>
</dbReference>
<dbReference type="InterPro" id="IPR017441">
    <property type="entry name" value="Protein_kinase_ATP_BS"/>
</dbReference>
<comment type="similarity">
    <text evidence="2">Belongs to the protein kinase superfamily. CAMK Ser/Thr protein kinase family. SNF1 subfamily.</text>
</comment>
<feature type="region of interest" description="Disordered" evidence="15">
    <location>
        <begin position="53"/>
        <end position="95"/>
    </location>
</feature>
<evidence type="ECO:0000256" key="5">
    <source>
        <dbReference type="ARBA" id="ARBA00022553"/>
    </source>
</evidence>
<keyword evidence="8 14" id="KW-0547">Nucleotide-binding</keyword>
<dbReference type="SMART" id="SM00165">
    <property type="entry name" value="UBA"/>
    <property type="match status" value="1"/>
</dbReference>